<accession>A0A1S9N643</accession>
<name>A0A1S9N643_CLOBE</name>
<dbReference type="Gene3D" id="1.10.10.2910">
    <property type="match status" value="1"/>
</dbReference>
<evidence type="ECO:0000313" key="2">
    <source>
        <dbReference type="EMBL" id="OOP72861.1"/>
    </source>
</evidence>
<organism evidence="2 3">
    <name type="scientific">Clostridium beijerinckii</name>
    <name type="common">Clostridium MP</name>
    <dbReference type="NCBI Taxonomy" id="1520"/>
    <lineage>
        <taxon>Bacteria</taxon>
        <taxon>Bacillati</taxon>
        <taxon>Bacillota</taxon>
        <taxon>Clostridia</taxon>
        <taxon>Eubacteriales</taxon>
        <taxon>Clostridiaceae</taxon>
        <taxon>Clostridium</taxon>
    </lineage>
</organism>
<comment type="caution">
    <text evidence="2">The sequence shown here is derived from an EMBL/GenBank/DDBJ whole genome shotgun (WGS) entry which is preliminary data.</text>
</comment>
<feature type="domain" description="IrrE N-terminal-like" evidence="1">
    <location>
        <begin position="25"/>
        <end position="144"/>
    </location>
</feature>
<reference evidence="2 3" key="1">
    <citation type="submission" date="2017-02" db="EMBL/GenBank/DDBJ databases">
        <title>Genome sequence of Clostridium beijerinckii Br21.</title>
        <authorList>
            <person name="Fonseca B.C."/>
            <person name="Guazzaroni M.E."/>
            <person name="Riano-Pachon D.M."/>
            <person name="Reginatto V."/>
        </authorList>
    </citation>
    <scope>NUCLEOTIDE SEQUENCE [LARGE SCALE GENOMIC DNA]</scope>
    <source>
        <strain evidence="2 3">Br21</strain>
    </source>
</reference>
<evidence type="ECO:0000313" key="3">
    <source>
        <dbReference type="Proteomes" id="UP000190959"/>
    </source>
</evidence>
<dbReference type="RefSeq" id="WP_078115949.1">
    <property type="nucleotide sequence ID" value="NZ_MWMH01000004.1"/>
</dbReference>
<evidence type="ECO:0000259" key="1">
    <source>
        <dbReference type="Pfam" id="PF06114"/>
    </source>
</evidence>
<dbReference type="Pfam" id="PF06114">
    <property type="entry name" value="Peptidase_M78"/>
    <property type="match status" value="1"/>
</dbReference>
<dbReference type="InterPro" id="IPR010359">
    <property type="entry name" value="IrrE_HExxH"/>
</dbReference>
<dbReference type="EMBL" id="MWMH01000004">
    <property type="protein sequence ID" value="OOP72861.1"/>
    <property type="molecule type" value="Genomic_DNA"/>
</dbReference>
<sequence>MTNFISKEVDRLIKKYKTRDPFEMAKSMKINICYHDLGDLKGYYFYQSKFRYIVINKNIQEELLPVICAHELGHDRFHQNYAKNDAIREFSLFDMTSKPEREANLFASELLIPDSTIMELFNGDYTFSSVAAELNMPIELVDFKSQILKAKGYNISPLCISKGNFLKN</sequence>
<protein>
    <submittedName>
        <fullName evidence="2">Zn peptidase</fullName>
    </submittedName>
</protein>
<gene>
    <name evidence="2" type="ORF">CBEIBR21_13680</name>
</gene>
<proteinExistence type="predicted"/>
<dbReference type="AlphaFoldDB" id="A0A1S9N643"/>
<dbReference type="Proteomes" id="UP000190959">
    <property type="component" value="Unassembled WGS sequence"/>
</dbReference>